<dbReference type="OrthoDB" id="6287170at2759"/>
<feature type="compositionally biased region" description="Low complexity" evidence="1">
    <location>
        <begin position="7"/>
        <end position="18"/>
    </location>
</feature>
<feature type="compositionally biased region" description="Basic and acidic residues" evidence="1">
    <location>
        <begin position="47"/>
        <end position="85"/>
    </location>
</feature>
<dbReference type="EMBL" id="CAKAEH010000478">
    <property type="protein sequence ID" value="CAG9531142.1"/>
    <property type="molecule type" value="Genomic_DNA"/>
</dbReference>
<dbReference type="Proteomes" id="UP000746747">
    <property type="component" value="Unassembled WGS sequence"/>
</dbReference>
<organism evidence="2 3">
    <name type="scientific">Cercopithifilaria johnstoni</name>
    <dbReference type="NCBI Taxonomy" id="2874296"/>
    <lineage>
        <taxon>Eukaryota</taxon>
        <taxon>Metazoa</taxon>
        <taxon>Ecdysozoa</taxon>
        <taxon>Nematoda</taxon>
        <taxon>Chromadorea</taxon>
        <taxon>Rhabditida</taxon>
        <taxon>Spirurina</taxon>
        <taxon>Spiruromorpha</taxon>
        <taxon>Filarioidea</taxon>
        <taxon>Onchocercidae</taxon>
        <taxon>Cercopithifilaria</taxon>
    </lineage>
</organism>
<dbReference type="AlphaFoldDB" id="A0A8J2PQK0"/>
<keyword evidence="3" id="KW-1185">Reference proteome</keyword>
<feature type="compositionally biased region" description="Polar residues" evidence="1">
    <location>
        <begin position="32"/>
        <end position="46"/>
    </location>
</feature>
<proteinExistence type="predicted"/>
<gene>
    <name evidence="2" type="ORF">CJOHNSTONI_LOCUS1565</name>
</gene>
<comment type="caution">
    <text evidence="2">The sequence shown here is derived from an EMBL/GenBank/DDBJ whole genome shotgun (WGS) entry which is preliminary data.</text>
</comment>
<name>A0A8J2PQK0_9BILA</name>
<evidence type="ECO:0000256" key="1">
    <source>
        <dbReference type="SAM" id="MobiDB-lite"/>
    </source>
</evidence>
<evidence type="ECO:0000313" key="2">
    <source>
        <dbReference type="EMBL" id="CAG9531142.1"/>
    </source>
</evidence>
<sequence length="583" mass="63623">MSETLDDTTVTTVTATTNKTEEHLSSSSSSSYHIASNSVQYSSDASSPDREVMDNEKDHVSSHKEKLSNETKKQAMGDICSRDDPTKSIVESTTVSHIVNDNVSNQQLSKPLKTDTKSIETKKMQTTRQPDEGRRRSGGVFYAAHNRRGVISSGSRFRPTTYTARDYWRPHSTTDGYNNNNLRRSTPSTTINQTINTTVTTGTTISISNTGNTNQHRAITESAKNMNSHANTFSHRSQVIRTFHNGALRANRTWRGNNVARNSRNNAVVPSGFNSQIITVSKLNSESALNGSCSSGGVSGSGGSGSGGDGSRTYTGDMCYSSSNTISIQKRGKLPIIYVAPTGTISILLNKGVTIEVAVDRAVRVLCHDKFSAVCNSRGTSSCILHKKARIFQQNEKVFCNFGSSLTGNDKAAVFGTQGILFTMSHLGEAYLVSSTIVKCALSVSLGRLQFPSLNYDFTVRMFFTESQNGDQFTELCNEIVQEARYEKRGDGTLILSINGVYIKQDERGDIEVNCRPKHISCSPTDGIVHIRTNMVDMAVQEDDKAFVKRGLKRVHVSRSGMVVSDGNCITSMDHLGNIVSST</sequence>
<accession>A0A8J2PQK0</accession>
<dbReference type="PANTHER" id="PTHR39075:SF1">
    <property type="entry name" value="FI19908P1"/>
    <property type="match status" value="1"/>
</dbReference>
<dbReference type="PANTHER" id="PTHR39075">
    <property type="entry name" value="FI19908P1"/>
    <property type="match status" value="1"/>
</dbReference>
<feature type="region of interest" description="Disordered" evidence="1">
    <location>
        <begin position="1"/>
        <end position="85"/>
    </location>
</feature>
<protein>
    <submittedName>
        <fullName evidence="2">Uncharacterized protein</fullName>
    </submittedName>
</protein>
<feature type="region of interest" description="Disordered" evidence="1">
    <location>
        <begin position="101"/>
        <end position="136"/>
    </location>
</feature>
<reference evidence="2" key="1">
    <citation type="submission" date="2021-09" db="EMBL/GenBank/DDBJ databases">
        <authorList>
            <consortium name="Pathogen Informatics"/>
        </authorList>
    </citation>
    <scope>NUCLEOTIDE SEQUENCE</scope>
</reference>
<dbReference type="GO" id="GO:0005615">
    <property type="term" value="C:extracellular space"/>
    <property type="evidence" value="ECO:0007669"/>
    <property type="project" value="TreeGrafter"/>
</dbReference>
<evidence type="ECO:0000313" key="3">
    <source>
        <dbReference type="Proteomes" id="UP000746747"/>
    </source>
</evidence>
<feature type="compositionally biased region" description="Basic and acidic residues" evidence="1">
    <location>
        <begin position="112"/>
        <end position="135"/>
    </location>
</feature>